<dbReference type="EMBL" id="BKCJ010004810">
    <property type="protein sequence ID" value="GEU63224.1"/>
    <property type="molecule type" value="Genomic_DNA"/>
</dbReference>
<gene>
    <name evidence="1" type="ORF">Tci_035202</name>
</gene>
<organism evidence="1">
    <name type="scientific">Tanacetum cinerariifolium</name>
    <name type="common">Dalmatian daisy</name>
    <name type="synonym">Chrysanthemum cinerariifolium</name>
    <dbReference type="NCBI Taxonomy" id="118510"/>
    <lineage>
        <taxon>Eukaryota</taxon>
        <taxon>Viridiplantae</taxon>
        <taxon>Streptophyta</taxon>
        <taxon>Embryophyta</taxon>
        <taxon>Tracheophyta</taxon>
        <taxon>Spermatophyta</taxon>
        <taxon>Magnoliopsida</taxon>
        <taxon>eudicotyledons</taxon>
        <taxon>Gunneridae</taxon>
        <taxon>Pentapetalae</taxon>
        <taxon>asterids</taxon>
        <taxon>campanulids</taxon>
        <taxon>Asterales</taxon>
        <taxon>Asteraceae</taxon>
        <taxon>Asteroideae</taxon>
        <taxon>Anthemideae</taxon>
        <taxon>Anthemidinae</taxon>
        <taxon>Tanacetum</taxon>
    </lineage>
</organism>
<dbReference type="AlphaFoldDB" id="A0A6L2LSF9"/>
<evidence type="ECO:0000313" key="1">
    <source>
        <dbReference type="EMBL" id="GEU63224.1"/>
    </source>
</evidence>
<accession>A0A6L2LSF9</accession>
<proteinExistence type="predicted"/>
<reference evidence="1" key="1">
    <citation type="journal article" date="2019" name="Sci. Rep.">
        <title>Draft genome of Tanacetum cinerariifolium, the natural source of mosquito coil.</title>
        <authorList>
            <person name="Yamashiro T."/>
            <person name="Shiraishi A."/>
            <person name="Satake H."/>
            <person name="Nakayama K."/>
        </authorList>
    </citation>
    <scope>NUCLEOTIDE SEQUENCE</scope>
</reference>
<name>A0A6L2LSF9_TANCI</name>
<comment type="caution">
    <text evidence="1">The sequence shown here is derived from an EMBL/GenBank/DDBJ whole genome shotgun (WGS) entry which is preliminary data.</text>
</comment>
<sequence>MGIESVATWDTEHSTWDGREELFGTVPVSDTQLVKRELRLQIKKERRAWLDLAEIIDSMRRGQEPRGDV</sequence>
<protein>
    <submittedName>
        <fullName evidence="1">Uncharacterized protein</fullName>
    </submittedName>
</protein>